<evidence type="ECO:0000256" key="6">
    <source>
        <dbReference type="ARBA" id="ARBA00022840"/>
    </source>
</evidence>
<dbReference type="GO" id="GO:0005524">
    <property type="term" value="F:ATP binding"/>
    <property type="evidence" value="ECO:0007669"/>
    <property type="project" value="UniProtKB-KW"/>
</dbReference>
<organism evidence="12 13">
    <name type="scientific">Corynebacterium phocae</name>
    <dbReference type="NCBI Taxonomy" id="161895"/>
    <lineage>
        <taxon>Bacteria</taxon>
        <taxon>Bacillati</taxon>
        <taxon>Actinomycetota</taxon>
        <taxon>Actinomycetes</taxon>
        <taxon>Mycobacteriales</taxon>
        <taxon>Corynebacteriaceae</taxon>
        <taxon>Corynebacterium</taxon>
    </lineage>
</organism>
<dbReference type="EMBL" id="CP009249">
    <property type="protein sequence ID" value="APT92777.1"/>
    <property type="molecule type" value="Genomic_DNA"/>
</dbReference>
<dbReference type="SMART" id="SM00382">
    <property type="entry name" value="AAA"/>
    <property type="match status" value="1"/>
</dbReference>
<keyword evidence="7 9" id="KW-1133">Transmembrane helix</keyword>
<proteinExistence type="inferred from homology"/>
<feature type="transmembrane region" description="Helical" evidence="9">
    <location>
        <begin position="269"/>
        <end position="289"/>
    </location>
</feature>
<dbReference type="Gene3D" id="1.10.3720.10">
    <property type="entry name" value="MetI-like"/>
    <property type="match status" value="1"/>
</dbReference>
<evidence type="ECO:0000256" key="8">
    <source>
        <dbReference type="ARBA" id="ARBA00023136"/>
    </source>
</evidence>
<keyword evidence="3" id="KW-1003">Cell membrane</keyword>
<feature type="transmembrane region" description="Helical" evidence="9">
    <location>
        <begin position="44"/>
        <end position="65"/>
    </location>
</feature>
<keyword evidence="8 9" id="KW-0472">Membrane</keyword>
<name>A0A1L7D3Y0_9CORY</name>
<evidence type="ECO:0000256" key="4">
    <source>
        <dbReference type="ARBA" id="ARBA00022692"/>
    </source>
</evidence>
<dbReference type="Pfam" id="PF00005">
    <property type="entry name" value="ABC_tran"/>
    <property type="match status" value="1"/>
</dbReference>
<evidence type="ECO:0000259" key="10">
    <source>
        <dbReference type="PROSITE" id="PS50893"/>
    </source>
</evidence>
<feature type="transmembrane region" description="Helical" evidence="9">
    <location>
        <begin position="209"/>
        <end position="231"/>
    </location>
</feature>
<keyword evidence="6" id="KW-0067">ATP-binding</keyword>
<dbReference type="OrthoDB" id="9774448at2"/>
<evidence type="ECO:0000313" key="13">
    <source>
        <dbReference type="Proteomes" id="UP000185491"/>
    </source>
</evidence>
<dbReference type="STRING" id="161895.CPHO_07610"/>
<feature type="domain" description="ABC transmembrane type-1" evidence="11">
    <location>
        <begin position="86"/>
        <end position="287"/>
    </location>
</feature>
<protein>
    <recommendedName>
        <fullName evidence="14">ABC transporter</fullName>
    </recommendedName>
</protein>
<reference evidence="12 13" key="1">
    <citation type="submission" date="2014-08" db="EMBL/GenBank/DDBJ databases">
        <title>Complete genome sequence of Corynebacterium phocae M408/89/1(T)(=DSM 44612(T)), isolated from the common seal (Phoca vitulina).</title>
        <authorList>
            <person name="Ruckert C."/>
            <person name="Albersmeier A."/>
            <person name="Winkler A."/>
            <person name="Kalinowski J."/>
        </authorList>
    </citation>
    <scope>NUCLEOTIDE SEQUENCE [LARGE SCALE GENOMIC DNA]</scope>
    <source>
        <strain evidence="12 13">M408/89/1</strain>
    </source>
</reference>
<keyword evidence="13" id="KW-1185">Reference proteome</keyword>
<dbReference type="PROSITE" id="PS50893">
    <property type="entry name" value="ABC_TRANSPORTER_2"/>
    <property type="match status" value="1"/>
</dbReference>
<evidence type="ECO:0000256" key="3">
    <source>
        <dbReference type="ARBA" id="ARBA00022475"/>
    </source>
</evidence>
<gene>
    <name evidence="12" type="ORF">CPHO_07610</name>
</gene>
<dbReference type="GO" id="GO:0016887">
    <property type="term" value="F:ATP hydrolysis activity"/>
    <property type="evidence" value="ECO:0007669"/>
    <property type="project" value="InterPro"/>
</dbReference>
<dbReference type="CDD" id="cd06261">
    <property type="entry name" value="TM_PBP2"/>
    <property type="match status" value="1"/>
</dbReference>
<evidence type="ECO:0000256" key="9">
    <source>
        <dbReference type="RuleBase" id="RU363032"/>
    </source>
</evidence>
<dbReference type="InterPro" id="IPR027417">
    <property type="entry name" value="P-loop_NTPase"/>
</dbReference>
<dbReference type="AlphaFoldDB" id="A0A1L7D3Y0"/>
<dbReference type="GO" id="GO:0005886">
    <property type="term" value="C:plasma membrane"/>
    <property type="evidence" value="ECO:0007669"/>
    <property type="project" value="UniProtKB-SubCell"/>
</dbReference>
<dbReference type="InterPro" id="IPR035906">
    <property type="entry name" value="MetI-like_sf"/>
</dbReference>
<comment type="similarity">
    <text evidence="9">Belongs to the binding-protein-dependent transport system permease family.</text>
</comment>
<evidence type="ECO:0000256" key="7">
    <source>
        <dbReference type="ARBA" id="ARBA00022989"/>
    </source>
</evidence>
<dbReference type="SUPFAM" id="SSF161098">
    <property type="entry name" value="MetI-like"/>
    <property type="match status" value="1"/>
</dbReference>
<sequence>MITQPADSTFVVSQEIHQSQTTHLSSKRGPPVSNLQPAPPRLPWGWLAMGLLALAYLLLPLIGLVGKVPWLQLTGVALAPSSVELMKVSLLSALLSTALATVLGLGLSLWLHHLQRLAALARLIIYLPLALPPVTAGLALNAVFGRTGILAPLLSILGWQIPFTFCAVVLAHLFVTLPFVVATTEQALRHMNPDIALSARSLGMTPREILHHITLPTLAPALLAGAALAFARSLGEFGATLTFAGSLPGVTRTMPVGIYLEREISEDSAYALSAILVALAIACLCLAALPHLLRKTPNREFTPTKDIDIAELAALSRPTSKPPHLHVQRGLRTMDLLPGTTTAIIGENGSGKTTLAKQLAGLLTPANKGPSFSRNNVNPPPALLTQDPALPQFPTAGKAVNMVSKDPARTRRLFDAAGLSALIDTKVSHLSAGQAAQVALLRALALRPNALILDEPFAALDVTRAQQWRAFFHVHATDRTMAIISHDLSDVVELCTHTAALDSGEFAATGTTHNVLSRPANHFIANLSGVNLIRGEIVQLSPAPVGNALTLANHGHQGHILLPAGTLPDFLLPGAHVCLAFPPDAATVLPGEPREATASTGSTGSTELLAATLLGSYSRSNSHHVVRAEFAGCPITVSGGSVPVDSCGSSGVGTHRSSKECRQVTVAVEDNQMAIYPSEARMQQETERTTKTQR</sequence>
<dbReference type="Pfam" id="PF00528">
    <property type="entry name" value="BPD_transp_1"/>
    <property type="match status" value="1"/>
</dbReference>
<feature type="domain" description="ABC transporter" evidence="10">
    <location>
        <begin position="304"/>
        <end position="528"/>
    </location>
</feature>
<evidence type="ECO:0000256" key="1">
    <source>
        <dbReference type="ARBA" id="ARBA00004651"/>
    </source>
</evidence>
<dbReference type="PANTHER" id="PTHR30183">
    <property type="entry name" value="MOLYBDENUM TRANSPORT SYSTEM PERMEASE PROTEIN MODB"/>
    <property type="match status" value="1"/>
</dbReference>
<evidence type="ECO:0008006" key="14">
    <source>
        <dbReference type="Google" id="ProtNLM"/>
    </source>
</evidence>
<dbReference type="KEGG" id="cpho:CPHO_07610"/>
<evidence type="ECO:0000256" key="5">
    <source>
        <dbReference type="ARBA" id="ARBA00022741"/>
    </source>
</evidence>
<dbReference type="GO" id="GO:0055085">
    <property type="term" value="P:transmembrane transport"/>
    <property type="evidence" value="ECO:0007669"/>
    <property type="project" value="InterPro"/>
</dbReference>
<dbReference type="PROSITE" id="PS50928">
    <property type="entry name" value="ABC_TM1"/>
    <property type="match status" value="1"/>
</dbReference>
<dbReference type="PANTHER" id="PTHR30183:SF3">
    <property type="entry name" value="MOLYBDENUM TRANSPORT SYSTEM PERMEASE PROTEIN MODB"/>
    <property type="match status" value="1"/>
</dbReference>
<feature type="transmembrane region" description="Helical" evidence="9">
    <location>
        <begin position="156"/>
        <end position="181"/>
    </location>
</feature>
<feature type="transmembrane region" description="Helical" evidence="9">
    <location>
        <begin position="85"/>
        <end position="111"/>
    </location>
</feature>
<keyword evidence="5" id="KW-0547">Nucleotide-binding</keyword>
<keyword evidence="4 9" id="KW-0812">Transmembrane</keyword>
<keyword evidence="2 9" id="KW-0813">Transport</keyword>
<dbReference type="Proteomes" id="UP000185491">
    <property type="component" value="Chromosome"/>
</dbReference>
<dbReference type="InterPro" id="IPR003593">
    <property type="entry name" value="AAA+_ATPase"/>
</dbReference>
<dbReference type="SUPFAM" id="SSF52540">
    <property type="entry name" value="P-loop containing nucleoside triphosphate hydrolases"/>
    <property type="match status" value="1"/>
</dbReference>
<evidence type="ECO:0000313" key="12">
    <source>
        <dbReference type="EMBL" id="APT92777.1"/>
    </source>
</evidence>
<evidence type="ECO:0000259" key="11">
    <source>
        <dbReference type="PROSITE" id="PS50928"/>
    </source>
</evidence>
<dbReference type="Gene3D" id="3.40.50.300">
    <property type="entry name" value="P-loop containing nucleotide triphosphate hydrolases"/>
    <property type="match status" value="1"/>
</dbReference>
<comment type="subcellular location">
    <subcellularLocation>
        <location evidence="1 9">Cell membrane</location>
        <topology evidence="1 9">Multi-pass membrane protein</topology>
    </subcellularLocation>
</comment>
<feature type="transmembrane region" description="Helical" evidence="9">
    <location>
        <begin position="123"/>
        <end position="144"/>
    </location>
</feature>
<evidence type="ECO:0000256" key="2">
    <source>
        <dbReference type="ARBA" id="ARBA00022448"/>
    </source>
</evidence>
<accession>A0A1L7D3Y0</accession>
<dbReference type="InterPro" id="IPR000515">
    <property type="entry name" value="MetI-like"/>
</dbReference>
<dbReference type="InterPro" id="IPR003439">
    <property type="entry name" value="ABC_transporter-like_ATP-bd"/>
</dbReference>